<gene>
    <name evidence="1" type="ORF">GCM10011375_29940</name>
</gene>
<accession>A0ACB5PUF7</accession>
<keyword evidence="2" id="KW-1185">Reference proteome</keyword>
<comment type="caution">
    <text evidence="1">The sequence shown here is derived from an EMBL/GenBank/DDBJ whole genome shotgun (WGS) entry which is preliminary data.</text>
</comment>
<reference evidence="1 2" key="1">
    <citation type="journal article" date="2019" name="Int. J. Syst. Evol. Microbiol.">
        <title>The Global Catalogue of Microorganisms (GCM) 10K type strain sequencing project: providing services to taxonomists for standard genome sequencing and annotation.</title>
        <authorList>
            <consortium name="The Broad Institute Genomics Platform"/>
            <consortium name="The Broad Institute Genome Sequencing Center for Infectious Disease"/>
            <person name="Wu L."/>
            <person name="Ma J."/>
        </authorList>
    </citation>
    <scope>NUCLEOTIDE SEQUENCE [LARGE SCALE GENOMIC DNA]</scope>
    <source>
        <strain evidence="1 2">CGMCC 1.12720</strain>
    </source>
</reference>
<evidence type="ECO:0000313" key="1">
    <source>
        <dbReference type="EMBL" id="GGF72826.1"/>
    </source>
</evidence>
<organism evidence="1 2">
    <name type="scientific">Hymenobacter qilianensis</name>
    <dbReference type="NCBI Taxonomy" id="1385715"/>
    <lineage>
        <taxon>Bacteria</taxon>
        <taxon>Pseudomonadati</taxon>
        <taxon>Bacteroidota</taxon>
        <taxon>Cytophagia</taxon>
        <taxon>Cytophagales</taxon>
        <taxon>Hymenobacteraceae</taxon>
        <taxon>Hymenobacter</taxon>
    </lineage>
</organism>
<proteinExistence type="predicted"/>
<name>A0ACB5PUF7_9BACT</name>
<evidence type="ECO:0000313" key="2">
    <source>
        <dbReference type="Proteomes" id="UP000605392"/>
    </source>
</evidence>
<protein>
    <submittedName>
        <fullName evidence="1">Uncharacterized protein</fullName>
    </submittedName>
</protein>
<sequence length="126" mass="14417">MKRWPEFRHPLFIVAVLLYAGYLLNRYLLHWPLPALLTSYLGDLAAMPVMLSLALAAQRRFVAHSRTFVFPNTWLIAAWVYVSLWFEGILPYFSTTAVADPFDAVAYAVGTVAFRLWLNKPALVKE</sequence>
<dbReference type="EMBL" id="BMFN01000003">
    <property type="protein sequence ID" value="GGF72826.1"/>
    <property type="molecule type" value="Genomic_DNA"/>
</dbReference>
<dbReference type="Proteomes" id="UP000605392">
    <property type="component" value="Unassembled WGS sequence"/>
</dbReference>